<dbReference type="SMART" id="SM00220">
    <property type="entry name" value="S_TKc"/>
    <property type="match status" value="1"/>
</dbReference>
<sequence length="401" mass="45339">PKKKKEDGSQSTTNLALNQDQKLGKVTFWIVFMMDDQHLEEYFRLQLQLEHQQLLQSQGFTVLKLIGHGSFGNVFKVHHPELGEVAAKVINLENFDENEWNTAGRLSEDPPEKCPFVIRNIIANRFGENIVIILEYYNCGSLQDLIKSNVDIPIPTVRVIMRQILEGLSFIHSKGLVHRDIKAANILLHSPIGSGRIIAKIADFGEVKVKTQLDESSLLMSIRGTPPYMPPEIKLGNQNDPKYSSSLFDIWSLGILIYWMTTHSYPFNPNSDSSIIQFLANRVLTRPSSITDDLLWDLLVKMLCFDRIKRISASDALNHPFFTVLIPANLKPAIISANIQPIQIQQLDIVQPTIENPQTKGNIIRPGEEVEFSQDNNKVDNEEKIPCNQCGKQIPFSSAKC</sequence>
<evidence type="ECO:0000313" key="6">
    <source>
        <dbReference type="EMBL" id="KAA6384567.1"/>
    </source>
</evidence>
<keyword evidence="2 3" id="KW-0067">ATP-binding</keyword>
<dbReference type="GO" id="GO:0010506">
    <property type="term" value="P:regulation of autophagy"/>
    <property type="evidence" value="ECO:0007669"/>
    <property type="project" value="InterPro"/>
</dbReference>
<dbReference type="InterPro" id="IPR000719">
    <property type="entry name" value="Prot_kinase_dom"/>
</dbReference>
<dbReference type="SUPFAM" id="SSF56112">
    <property type="entry name" value="Protein kinase-like (PK-like)"/>
    <property type="match status" value="1"/>
</dbReference>
<dbReference type="PANTHER" id="PTHR24348:SF68">
    <property type="entry name" value="SERINE_THREONINE-PROTEIN KINASE ATG1C"/>
    <property type="match status" value="1"/>
</dbReference>
<dbReference type="OrthoDB" id="504170at2759"/>
<keyword evidence="6" id="KW-0418">Kinase</keyword>
<feature type="domain" description="Protein kinase" evidence="5">
    <location>
        <begin position="60"/>
        <end position="322"/>
    </location>
</feature>
<dbReference type="CDD" id="cd14014">
    <property type="entry name" value="STKc_PknB_like"/>
    <property type="match status" value="1"/>
</dbReference>
<keyword evidence="1 3" id="KW-0547">Nucleotide-binding</keyword>
<keyword evidence="4" id="KW-0723">Serine/threonine-protein kinase</keyword>
<evidence type="ECO:0000256" key="1">
    <source>
        <dbReference type="ARBA" id="ARBA00022741"/>
    </source>
</evidence>
<dbReference type="AlphaFoldDB" id="A0A5J4VPI8"/>
<evidence type="ECO:0000256" key="3">
    <source>
        <dbReference type="PROSITE-ProRule" id="PRU10141"/>
    </source>
</evidence>
<dbReference type="InterPro" id="IPR017441">
    <property type="entry name" value="Protein_kinase_ATP_BS"/>
</dbReference>
<organism evidence="6 7">
    <name type="scientific">Streblomastix strix</name>
    <dbReference type="NCBI Taxonomy" id="222440"/>
    <lineage>
        <taxon>Eukaryota</taxon>
        <taxon>Metamonada</taxon>
        <taxon>Preaxostyla</taxon>
        <taxon>Oxymonadida</taxon>
        <taxon>Streblomastigidae</taxon>
        <taxon>Streblomastix</taxon>
    </lineage>
</organism>
<protein>
    <submittedName>
        <fullName evidence="6">Putative AGC family protein kinase</fullName>
    </submittedName>
</protein>
<evidence type="ECO:0000259" key="5">
    <source>
        <dbReference type="PROSITE" id="PS50011"/>
    </source>
</evidence>
<reference evidence="6 7" key="1">
    <citation type="submission" date="2019-03" db="EMBL/GenBank/DDBJ databases">
        <title>Single cell metagenomics reveals metabolic interactions within the superorganism composed of flagellate Streblomastix strix and complex community of Bacteroidetes bacteria on its surface.</title>
        <authorList>
            <person name="Treitli S.C."/>
            <person name="Kolisko M."/>
            <person name="Husnik F."/>
            <person name="Keeling P."/>
            <person name="Hampl V."/>
        </authorList>
    </citation>
    <scope>NUCLEOTIDE SEQUENCE [LARGE SCALE GENOMIC DNA]</scope>
    <source>
        <strain evidence="6">ST1C</strain>
    </source>
</reference>
<feature type="binding site" evidence="3">
    <location>
        <position position="88"/>
    </location>
    <ligand>
        <name>ATP</name>
        <dbReference type="ChEBI" id="CHEBI:30616"/>
    </ligand>
</feature>
<accession>A0A5J4VPI8</accession>
<dbReference type="InterPro" id="IPR008271">
    <property type="entry name" value="Ser/Thr_kinase_AS"/>
</dbReference>
<dbReference type="Pfam" id="PF00069">
    <property type="entry name" value="Pkinase"/>
    <property type="match status" value="1"/>
</dbReference>
<dbReference type="PANTHER" id="PTHR24348">
    <property type="entry name" value="SERINE/THREONINE-PROTEIN KINASE UNC-51-RELATED"/>
    <property type="match status" value="1"/>
</dbReference>
<feature type="non-terminal residue" evidence="6">
    <location>
        <position position="1"/>
    </location>
</feature>
<dbReference type="PROSITE" id="PS50011">
    <property type="entry name" value="PROTEIN_KINASE_DOM"/>
    <property type="match status" value="1"/>
</dbReference>
<dbReference type="Proteomes" id="UP000324800">
    <property type="component" value="Unassembled WGS sequence"/>
</dbReference>
<dbReference type="GO" id="GO:0005524">
    <property type="term" value="F:ATP binding"/>
    <property type="evidence" value="ECO:0007669"/>
    <property type="project" value="UniProtKB-UniRule"/>
</dbReference>
<gene>
    <name evidence="6" type="ORF">EZS28_019906</name>
</gene>
<dbReference type="PROSITE" id="PS00107">
    <property type="entry name" value="PROTEIN_KINASE_ATP"/>
    <property type="match status" value="1"/>
</dbReference>
<evidence type="ECO:0000256" key="2">
    <source>
        <dbReference type="ARBA" id="ARBA00022840"/>
    </source>
</evidence>
<proteinExistence type="inferred from homology"/>
<dbReference type="GO" id="GO:0005737">
    <property type="term" value="C:cytoplasm"/>
    <property type="evidence" value="ECO:0007669"/>
    <property type="project" value="TreeGrafter"/>
</dbReference>
<comment type="caution">
    <text evidence="6">The sequence shown here is derived from an EMBL/GenBank/DDBJ whole genome shotgun (WGS) entry which is preliminary data.</text>
</comment>
<dbReference type="Gene3D" id="1.10.510.10">
    <property type="entry name" value="Transferase(Phosphotransferase) domain 1"/>
    <property type="match status" value="1"/>
</dbReference>
<dbReference type="PROSITE" id="PS00108">
    <property type="entry name" value="PROTEIN_KINASE_ST"/>
    <property type="match status" value="1"/>
</dbReference>
<dbReference type="InterPro" id="IPR011009">
    <property type="entry name" value="Kinase-like_dom_sf"/>
</dbReference>
<keyword evidence="6" id="KW-0808">Transferase</keyword>
<evidence type="ECO:0000313" key="7">
    <source>
        <dbReference type="Proteomes" id="UP000324800"/>
    </source>
</evidence>
<dbReference type="EMBL" id="SNRW01005696">
    <property type="protein sequence ID" value="KAA6384567.1"/>
    <property type="molecule type" value="Genomic_DNA"/>
</dbReference>
<evidence type="ECO:0000256" key="4">
    <source>
        <dbReference type="RuleBase" id="RU000304"/>
    </source>
</evidence>
<dbReference type="InterPro" id="IPR045269">
    <property type="entry name" value="Atg1-like"/>
</dbReference>
<comment type="similarity">
    <text evidence="4">Belongs to the protein kinase superfamily.</text>
</comment>
<name>A0A5J4VPI8_9EUKA</name>
<dbReference type="GO" id="GO:0004674">
    <property type="term" value="F:protein serine/threonine kinase activity"/>
    <property type="evidence" value="ECO:0007669"/>
    <property type="project" value="UniProtKB-KW"/>
</dbReference>